<evidence type="ECO:0008006" key="4">
    <source>
        <dbReference type="Google" id="ProtNLM"/>
    </source>
</evidence>
<gene>
    <name evidence="2" type="ORF">FED44_00775</name>
</gene>
<keyword evidence="1" id="KW-0812">Transmembrane</keyword>
<dbReference type="AlphaFoldDB" id="A0A5R8ZL42"/>
<protein>
    <recommendedName>
        <fullName evidence="4">Right-handed parallel beta-helix repeat-containing protein</fullName>
    </recommendedName>
</protein>
<name>A0A5R8ZL42_9ACTN</name>
<dbReference type="OrthoDB" id="505641at2"/>
<keyword evidence="3" id="KW-1185">Reference proteome</keyword>
<proteinExistence type="predicted"/>
<keyword evidence="1" id="KW-1133">Transmembrane helix</keyword>
<dbReference type="Proteomes" id="UP000309033">
    <property type="component" value="Unassembled WGS sequence"/>
</dbReference>
<sequence>MAPAGWGRLVAALLAGAVVGGAVVWLVAVPRPGERESLHVRATATPSSRASGAIDASRWPNAKTTGVGDIQLIPNPVLRVTTPGEVIDGYEVHGDISVEADDVVIRRTRVVSDSHQGWGIIQRQGVGGLVIEDSEIVSTPGHKIDQAVLNFGGMLTVRRTNISGTADGVVTSHGLIEGNFIHDPSPGKDDHVDLIQAGSGPAAGLKLIIRNNTLFNQQEQTSAVGLFQDFGAPHDVLIEGNLLGGGGYSLYAGRGADDKHATSNIKVIGNVWTRQLFPKGGRWGPVNAWESAGRGNEWRDNVWLDTGRPVEP</sequence>
<keyword evidence="1" id="KW-0472">Membrane</keyword>
<accession>A0A5R8ZL42</accession>
<reference evidence="2" key="1">
    <citation type="submission" date="2019-05" db="EMBL/GenBank/DDBJ databases">
        <title>Isolation, diversity and antifungal activity of Actinobacteria from wheat.</title>
        <authorList>
            <person name="Yu B."/>
        </authorList>
    </citation>
    <scope>NUCLEOTIDE SEQUENCE [LARGE SCALE GENOMIC DNA]</scope>
    <source>
        <strain evidence="2">NEAU-HEGS1-5</strain>
    </source>
</reference>
<comment type="caution">
    <text evidence="2">The sequence shown here is derived from an EMBL/GenBank/DDBJ whole genome shotgun (WGS) entry which is preliminary data.</text>
</comment>
<evidence type="ECO:0000313" key="3">
    <source>
        <dbReference type="Proteomes" id="UP000309033"/>
    </source>
</evidence>
<dbReference type="InterPro" id="IPR011050">
    <property type="entry name" value="Pectin_lyase_fold/virulence"/>
</dbReference>
<feature type="transmembrane region" description="Helical" evidence="1">
    <location>
        <begin position="6"/>
        <end position="28"/>
    </location>
</feature>
<organism evidence="2 3">
    <name type="scientific">Microbispora triticiradicis</name>
    <dbReference type="NCBI Taxonomy" id="2200763"/>
    <lineage>
        <taxon>Bacteria</taxon>
        <taxon>Bacillati</taxon>
        <taxon>Actinomycetota</taxon>
        <taxon>Actinomycetes</taxon>
        <taxon>Streptosporangiales</taxon>
        <taxon>Streptosporangiaceae</taxon>
        <taxon>Microbispora</taxon>
    </lineage>
</organism>
<evidence type="ECO:0000256" key="1">
    <source>
        <dbReference type="SAM" id="Phobius"/>
    </source>
</evidence>
<dbReference type="EMBL" id="VANP01000001">
    <property type="protein sequence ID" value="TLP66094.1"/>
    <property type="molecule type" value="Genomic_DNA"/>
</dbReference>
<evidence type="ECO:0000313" key="2">
    <source>
        <dbReference type="EMBL" id="TLP66094.1"/>
    </source>
</evidence>
<dbReference type="SUPFAM" id="SSF51126">
    <property type="entry name" value="Pectin lyase-like"/>
    <property type="match status" value="1"/>
</dbReference>